<evidence type="ECO:0000256" key="1">
    <source>
        <dbReference type="SAM" id="MobiDB-lite"/>
    </source>
</evidence>
<reference evidence="2" key="1">
    <citation type="submission" date="2020-07" db="EMBL/GenBank/DDBJ databases">
        <title>The High-quality genome of the commercially important snow crab, Chionoecetes opilio.</title>
        <authorList>
            <person name="Jeong J.-H."/>
            <person name="Ryu S."/>
        </authorList>
    </citation>
    <scope>NUCLEOTIDE SEQUENCE</scope>
    <source>
        <strain evidence="2">MADBK_172401_WGS</strain>
        <tissue evidence="2">Digestive gland</tissue>
    </source>
</reference>
<dbReference type="AlphaFoldDB" id="A0A8J4XMP0"/>
<evidence type="ECO:0000313" key="2">
    <source>
        <dbReference type="EMBL" id="KAG0709933.1"/>
    </source>
</evidence>
<accession>A0A8J4XMP0</accession>
<gene>
    <name evidence="2" type="ORF">GWK47_023816</name>
</gene>
<keyword evidence="3" id="KW-1185">Reference proteome</keyword>
<proteinExistence type="predicted"/>
<evidence type="ECO:0000313" key="3">
    <source>
        <dbReference type="Proteomes" id="UP000770661"/>
    </source>
</evidence>
<name>A0A8J4XMP0_CHIOP</name>
<comment type="caution">
    <text evidence="2">The sequence shown here is derived from an EMBL/GenBank/DDBJ whole genome shotgun (WGS) entry which is preliminary data.</text>
</comment>
<dbReference type="EMBL" id="JACEEZ010024659">
    <property type="protein sequence ID" value="KAG0709933.1"/>
    <property type="molecule type" value="Genomic_DNA"/>
</dbReference>
<protein>
    <submittedName>
        <fullName evidence="2">Uncharacterized protein</fullName>
    </submittedName>
</protein>
<feature type="region of interest" description="Disordered" evidence="1">
    <location>
        <begin position="80"/>
        <end position="101"/>
    </location>
</feature>
<organism evidence="2 3">
    <name type="scientific">Chionoecetes opilio</name>
    <name type="common">Atlantic snow crab</name>
    <name type="synonym">Cancer opilio</name>
    <dbReference type="NCBI Taxonomy" id="41210"/>
    <lineage>
        <taxon>Eukaryota</taxon>
        <taxon>Metazoa</taxon>
        <taxon>Ecdysozoa</taxon>
        <taxon>Arthropoda</taxon>
        <taxon>Crustacea</taxon>
        <taxon>Multicrustacea</taxon>
        <taxon>Malacostraca</taxon>
        <taxon>Eumalacostraca</taxon>
        <taxon>Eucarida</taxon>
        <taxon>Decapoda</taxon>
        <taxon>Pleocyemata</taxon>
        <taxon>Brachyura</taxon>
        <taxon>Eubrachyura</taxon>
        <taxon>Majoidea</taxon>
        <taxon>Majidae</taxon>
        <taxon>Chionoecetes</taxon>
    </lineage>
</organism>
<dbReference type="Proteomes" id="UP000770661">
    <property type="component" value="Unassembled WGS sequence"/>
</dbReference>
<sequence length="179" mass="18791">MWGNEPSPCQESKGLPRHLACAAEGLIATNYPQSNGHAEAAVKCAKEVARRTNTGRTAHLDTPTPLAWAIMQYLNTLPLQAPPSTPGLRTRNPKPRSGRWDSKAQALSFSRLTGTQAVLGAADGPAGAPPSGTGATCSPLTFVRVARTTGQPARWGAKHPTLAKKALNLATQTGHHSTC</sequence>